<evidence type="ECO:0000256" key="1">
    <source>
        <dbReference type="SAM" id="SignalP"/>
    </source>
</evidence>
<organism evidence="2 3">
    <name type="scientific">Rhizocola hellebori</name>
    <dbReference type="NCBI Taxonomy" id="1392758"/>
    <lineage>
        <taxon>Bacteria</taxon>
        <taxon>Bacillati</taxon>
        <taxon>Actinomycetota</taxon>
        <taxon>Actinomycetes</taxon>
        <taxon>Micromonosporales</taxon>
        <taxon>Micromonosporaceae</taxon>
        <taxon>Rhizocola</taxon>
    </lineage>
</organism>
<dbReference type="Proteomes" id="UP000612899">
    <property type="component" value="Unassembled WGS sequence"/>
</dbReference>
<dbReference type="AlphaFoldDB" id="A0A8J3Q4V6"/>
<accession>A0A8J3Q4V6</accession>
<feature type="chain" id="PRO_5035208795" description="Ig-like domain-containing protein" evidence="1">
    <location>
        <begin position="28"/>
        <end position="180"/>
    </location>
</feature>
<protein>
    <recommendedName>
        <fullName evidence="4">Ig-like domain-containing protein</fullName>
    </recommendedName>
</protein>
<proteinExistence type="predicted"/>
<gene>
    <name evidence="2" type="ORF">Rhe02_19220</name>
</gene>
<sequence length="180" mass="18895">MIRTLRASAVALLVLALGAVVQTPAHATGGGLDLVCSPFSVDKLFFTPSVALAPQSVTIDKKTNYRYCYSPSAPDVVSGELVRLFTRSDSCPQALLSGPTSQTITWNTGQTSTIGVTRTPTLEHGIYKVTFVGTVTAGLFTGSSVTQVYLADGRDLERCLAGDGTVVDSLISVVLLSISH</sequence>
<keyword evidence="3" id="KW-1185">Reference proteome</keyword>
<reference evidence="2" key="1">
    <citation type="submission" date="2021-01" db="EMBL/GenBank/DDBJ databases">
        <title>Whole genome shotgun sequence of Rhizocola hellebori NBRC 109834.</title>
        <authorList>
            <person name="Komaki H."/>
            <person name="Tamura T."/>
        </authorList>
    </citation>
    <scope>NUCLEOTIDE SEQUENCE</scope>
    <source>
        <strain evidence="2">NBRC 109834</strain>
    </source>
</reference>
<evidence type="ECO:0000313" key="2">
    <source>
        <dbReference type="EMBL" id="GIH03855.1"/>
    </source>
</evidence>
<dbReference type="EMBL" id="BONY01000009">
    <property type="protein sequence ID" value="GIH03855.1"/>
    <property type="molecule type" value="Genomic_DNA"/>
</dbReference>
<comment type="caution">
    <text evidence="2">The sequence shown here is derived from an EMBL/GenBank/DDBJ whole genome shotgun (WGS) entry which is preliminary data.</text>
</comment>
<feature type="signal peptide" evidence="1">
    <location>
        <begin position="1"/>
        <end position="27"/>
    </location>
</feature>
<evidence type="ECO:0008006" key="4">
    <source>
        <dbReference type="Google" id="ProtNLM"/>
    </source>
</evidence>
<name>A0A8J3Q4V6_9ACTN</name>
<evidence type="ECO:0000313" key="3">
    <source>
        <dbReference type="Proteomes" id="UP000612899"/>
    </source>
</evidence>
<keyword evidence="1" id="KW-0732">Signal</keyword>